<gene>
    <name evidence="4" type="ORF">KRM00_002067</name>
</gene>
<dbReference type="Proteomes" id="UP000878956">
    <property type="component" value="Unassembled WGS sequence"/>
</dbReference>
<dbReference type="PANTHER" id="PTHR33392">
    <property type="entry name" value="POLYISOPRENYL-TEICHOIC ACID--PEPTIDOGLYCAN TEICHOIC ACID TRANSFERASE TAGU"/>
    <property type="match status" value="1"/>
</dbReference>
<reference evidence="4" key="1">
    <citation type="journal article" date="2018" name="Genome Biol.">
        <title>SKESA: strategic k-mer extension for scrupulous assemblies.</title>
        <authorList>
            <person name="Souvorov A."/>
            <person name="Agarwala R."/>
            <person name="Lipman D.J."/>
        </authorList>
    </citation>
    <scope>NUCLEOTIDE SEQUENCE</scope>
    <source>
        <strain evidence="4">HN1000</strain>
    </source>
</reference>
<feature type="transmembrane region" description="Helical" evidence="2">
    <location>
        <begin position="12"/>
        <end position="32"/>
    </location>
</feature>
<keyword evidence="2" id="KW-0472">Membrane</keyword>
<dbReference type="InterPro" id="IPR004474">
    <property type="entry name" value="LytR_CpsA_psr"/>
</dbReference>
<name>A0AAN6A675_CLODI</name>
<reference evidence="4" key="2">
    <citation type="submission" date="2021-06" db="EMBL/GenBank/DDBJ databases">
        <authorList>
            <consortium name="NCBI Pathogen Detection Project"/>
        </authorList>
    </citation>
    <scope>NUCLEOTIDE SEQUENCE</scope>
    <source>
        <strain evidence="4">HN1000</strain>
    </source>
</reference>
<feature type="domain" description="Cell envelope-related transcriptional attenuator" evidence="3">
    <location>
        <begin position="80"/>
        <end position="233"/>
    </location>
</feature>
<evidence type="ECO:0000313" key="4">
    <source>
        <dbReference type="EMBL" id="HBH1542581.1"/>
    </source>
</evidence>
<evidence type="ECO:0000256" key="2">
    <source>
        <dbReference type="SAM" id="Phobius"/>
    </source>
</evidence>
<dbReference type="NCBIfam" id="TIGR00350">
    <property type="entry name" value="lytR_cpsA_psr"/>
    <property type="match status" value="1"/>
</dbReference>
<dbReference type="EMBL" id="DAEPXK010000019">
    <property type="protein sequence ID" value="HBH1542581.1"/>
    <property type="molecule type" value="Genomic_DNA"/>
</dbReference>
<accession>A0AAN6A675</accession>
<dbReference type="Pfam" id="PF03816">
    <property type="entry name" value="LytR_cpsA_psr"/>
    <property type="match status" value="1"/>
</dbReference>
<dbReference type="AlphaFoldDB" id="A0AAN6A675"/>
<comment type="similarity">
    <text evidence="1">Belongs to the LytR/CpsA/Psr (LCP) family.</text>
</comment>
<sequence>MKSKTKKVIKSLFILLLIVIMFIVSFFTSYTLSNNKIKTKEIKEDAISTESKENKFKKINGITNILLLGTDERSSNVTTRTDTMIILTIDSVNNKIKLTSLFRDALVNIPNHSKGKLNHSYAYGGVDLLEKTIEENYNLTIDKYALVNFNDFVKIIDLLGGVEVEIKEAELKDFNKHLKDIPNSSKEITSPGIKTLTGAQALSYTRIRYNSGGEQGRTERQRKVISSMANKMKHISIFKYPAILNSVIKYIDTNLSFKDILNILYTANKINFNEIETLSIPFEELSKCGKYKNYGWVFRTDLELTSEILNNYIFKDIPINLSNINKRNLIFIE</sequence>
<keyword evidence="2" id="KW-1133">Transmembrane helix</keyword>
<comment type="caution">
    <text evidence="4">The sequence shown here is derived from an EMBL/GenBank/DDBJ whole genome shotgun (WGS) entry which is preliminary data.</text>
</comment>
<evidence type="ECO:0000259" key="3">
    <source>
        <dbReference type="Pfam" id="PF03816"/>
    </source>
</evidence>
<proteinExistence type="inferred from homology"/>
<protein>
    <submittedName>
        <fullName evidence="4">LCP family protein</fullName>
    </submittedName>
</protein>
<evidence type="ECO:0000313" key="5">
    <source>
        <dbReference type="Proteomes" id="UP000878956"/>
    </source>
</evidence>
<evidence type="ECO:0000256" key="1">
    <source>
        <dbReference type="ARBA" id="ARBA00006068"/>
    </source>
</evidence>
<keyword evidence="2" id="KW-0812">Transmembrane</keyword>
<organism evidence="4 5">
    <name type="scientific">Clostridioides difficile</name>
    <name type="common">Peptoclostridium difficile</name>
    <dbReference type="NCBI Taxonomy" id="1496"/>
    <lineage>
        <taxon>Bacteria</taxon>
        <taxon>Bacillati</taxon>
        <taxon>Bacillota</taxon>
        <taxon>Clostridia</taxon>
        <taxon>Peptostreptococcales</taxon>
        <taxon>Peptostreptococcaceae</taxon>
        <taxon>Clostridioides</taxon>
    </lineage>
</organism>
<dbReference type="PANTHER" id="PTHR33392:SF6">
    <property type="entry name" value="POLYISOPRENYL-TEICHOIC ACID--PEPTIDOGLYCAN TEICHOIC ACID TRANSFERASE TAGU"/>
    <property type="match status" value="1"/>
</dbReference>
<dbReference type="InterPro" id="IPR050922">
    <property type="entry name" value="LytR/CpsA/Psr_CW_biosynth"/>
</dbReference>